<accession>A0A1M7ZQ10</accession>
<dbReference type="AlphaFoldDB" id="A0A1M7ZQ10"/>
<protein>
    <submittedName>
        <fullName evidence="1">Uncharacterized protein</fullName>
    </submittedName>
</protein>
<organism evidence="1 2">
    <name type="scientific">Pseudoxanthobacter soli DSM 19599</name>
    <dbReference type="NCBI Taxonomy" id="1123029"/>
    <lineage>
        <taxon>Bacteria</taxon>
        <taxon>Pseudomonadati</taxon>
        <taxon>Pseudomonadota</taxon>
        <taxon>Alphaproteobacteria</taxon>
        <taxon>Hyphomicrobiales</taxon>
        <taxon>Segnochrobactraceae</taxon>
        <taxon>Pseudoxanthobacter</taxon>
    </lineage>
</organism>
<evidence type="ECO:0000313" key="2">
    <source>
        <dbReference type="Proteomes" id="UP000186406"/>
    </source>
</evidence>
<dbReference type="OrthoDB" id="8434185at2"/>
<reference evidence="1 2" key="1">
    <citation type="submission" date="2016-12" db="EMBL/GenBank/DDBJ databases">
        <authorList>
            <person name="Song W.-J."/>
            <person name="Kurnit D.M."/>
        </authorList>
    </citation>
    <scope>NUCLEOTIDE SEQUENCE [LARGE SCALE GENOMIC DNA]</scope>
    <source>
        <strain evidence="1 2">DSM 19599</strain>
    </source>
</reference>
<keyword evidence="2" id="KW-1185">Reference proteome</keyword>
<name>A0A1M7ZQ10_9HYPH</name>
<dbReference type="EMBL" id="FRXO01000009">
    <property type="protein sequence ID" value="SHO67003.1"/>
    <property type="molecule type" value="Genomic_DNA"/>
</dbReference>
<gene>
    <name evidence="1" type="ORF">SAMN02745172_03665</name>
</gene>
<dbReference type="Proteomes" id="UP000186406">
    <property type="component" value="Unassembled WGS sequence"/>
</dbReference>
<evidence type="ECO:0000313" key="1">
    <source>
        <dbReference type="EMBL" id="SHO67003.1"/>
    </source>
</evidence>
<dbReference type="RefSeq" id="WP_073631382.1">
    <property type="nucleotide sequence ID" value="NZ_FRXO01000009.1"/>
</dbReference>
<sequence length="156" mass="16838">MPEVTSTIVNRLSATTPAEAGAERAQDIETLTVRAEDGDPTVLLALGVRQFPDPELVFSTEDRSDFMIKATIRGSPIAMAAFADSVLSAGRGSGYSDADAAVLAFAAWVITPSGDPNEEHFRGILDGLMEKLDPKLRKTMQAWFKQTAKPLDHSYP</sequence>
<proteinExistence type="predicted"/>